<sequence length="103" mass="11540">MKLAIVGLLAAMTLASPSFRKLAEKNYPLDIHADCLVDQERRLLDQMGAQYLHLDCAKRRVLLESARAQANMVDFTAWYEAPALLSHRQGIAQDVSLDEPFLA</sequence>
<evidence type="ECO:0000256" key="1">
    <source>
        <dbReference type="SAM" id="SignalP"/>
    </source>
</evidence>
<feature type="chain" id="PRO_5026192531" evidence="1">
    <location>
        <begin position="16"/>
        <end position="103"/>
    </location>
</feature>
<dbReference type="EMBL" id="VJMJ01000054">
    <property type="protein sequence ID" value="KAF0740196.1"/>
    <property type="molecule type" value="Genomic_DNA"/>
</dbReference>
<name>A0A6G0XIM9_9STRA</name>
<dbReference type="AlphaFoldDB" id="A0A6G0XIM9"/>
<keyword evidence="1" id="KW-0732">Signal</keyword>
<evidence type="ECO:0000313" key="3">
    <source>
        <dbReference type="Proteomes" id="UP000481153"/>
    </source>
</evidence>
<dbReference type="Proteomes" id="UP000481153">
    <property type="component" value="Unassembled WGS sequence"/>
</dbReference>
<proteinExistence type="predicted"/>
<protein>
    <submittedName>
        <fullName evidence="2">Uncharacterized protein</fullName>
    </submittedName>
</protein>
<comment type="caution">
    <text evidence="2">The sequence shown here is derived from an EMBL/GenBank/DDBJ whole genome shotgun (WGS) entry which is preliminary data.</text>
</comment>
<accession>A0A6G0XIM9</accession>
<dbReference type="VEuPathDB" id="FungiDB:AeMF1_016419"/>
<evidence type="ECO:0000313" key="2">
    <source>
        <dbReference type="EMBL" id="KAF0740196.1"/>
    </source>
</evidence>
<reference evidence="2 3" key="1">
    <citation type="submission" date="2019-07" db="EMBL/GenBank/DDBJ databases">
        <title>Genomics analysis of Aphanomyces spp. identifies a new class of oomycete effector associated with host adaptation.</title>
        <authorList>
            <person name="Gaulin E."/>
        </authorList>
    </citation>
    <scope>NUCLEOTIDE SEQUENCE [LARGE SCALE GENOMIC DNA]</scope>
    <source>
        <strain evidence="2 3">ATCC 201684</strain>
    </source>
</reference>
<keyword evidence="3" id="KW-1185">Reference proteome</keyword>
<organism evidence="2 3">
    <name type="scientific">Aphanomyces euteiches</name>
    <dbReference type="NCBI Taxonomy" id="100861"/>
    <lineage>
        <taxon>Eukaryota</taxon>
        <taxon>Sar</taxon>
        <taxon>Stramenopiles</taxon>
        <taxon>Oomycota</taxon>
        <taxon>Saprolegniomycetes</taxon>
        <taxon>Saprolegniales</taxon>
        <taxon>Verrucalvaceae</taxon>
        <taxon>Aphanomyces</taxon>
    </lineage>
</organism>
<feature type="signal peptide" evidence="1">
    <location>
        <begin position="1"/>
        <end position="15"/>
    </location>
</feature>
<gene>
    <name evidence="2" type="ORF">Ae201684_004427</name>
</gene>